<feature type="transmembrane region" description="Helical" evidence="1">
    <location>
        <begin position="101"/>
        <end position="120"/>
    </location>
</feature>
<keyword evidence="1" id="KW-1133">Transmembrane helix</keyword>
<dbReference type="PROSITE" id="PS51257">
    <property type="entry name" value="PROKAR_LIPOPROTEIN"/>
    <property type="match status" value="1"/>
</dbReference>
<feature type="transmembrane region" description="Helical" evidence="1">
    <location>
        <begin position="69"/>
        <end position="89"/>
    </location>
</feature>
<dbReference type="STRING" id="1336235.GCA_000518785_02081"/>
<sequence length="123" mass="12252">MMGFCDRIRPLVLLLAGLLGACGVGLAAAATHMGGALLGPASAMCLAHAPAMLALFAGHRLIRTATGAGLSMGVGTLLFAGDLVLKQFYGAGLFSMAAPTGGILMMAGWLMAGIGAFLSVSRT</sequence>
<protein>
    <recommendedName>
        <fullName evidence="4">DUF423 domain-containing protein</fullName>
    </recommendedName>
</protein>
<feature type="transmembrane region" description="Helical" evidence="1">
    <location>
        <begin position="37"/>
        <end position="57"/>
    </location>
</feature>
<reference evidence="3" key="1">
    <citation type="submission" date="2018-07" db="EMBL/GenBank/DDBJ databases">
        <authorList>
            <person name="Peiro R."/>
            <person name="Begona"/>
            <person name="Cbmso G."/>
            <person name="Lopez M."/>
            <person name="Gonzalez S."/>
        </authorList>
    </citation>
    <scope>NUCLEOTIDE SEQUENCE [LARGE SCALE GENOMIC DNA]</scope>
</reference>
<proteinExistence type="predicted"/>
<evidence type="ECO:0000256" key="1">
    <source>
        <dbReference type="SAM" id="Phobius"/>
    </source>
</evidence>
<evidence type="ECO:0000313" key="2">
    <source>
        <dbReference type="EMBL" id="SSC66835.1"/>
    </source>
</evidence>
<evidence type="ECO:0000313" key="3">
    <source>
        <dbReference type="Proteomes" id="UP000254764"/>
    </source>
</evidence>
<keyword evidence="1" id="KW-0812">Transmembrane</keyword>
<dbReference type="AlphaFoldDB" id="A0A376AGB2"/>
<evidence type="ECO:0008006" key="4">
    <source>
        <dbReference type="Google" id="ProtNLM"/>
    </source>
</evidence>
<keyword evidence="1" id="KW-0472">Membrane</keyword>
<dbReference type="EMBL" id="UEYP01000003">
    <property type="protein sequence ID" value="SSC66835.1"/>
    <property type="molecule type" value="Genomic_DNA"/>
</dbReference>
<dbReference type="Proteomes" id="UP000254764">
    <property type="component" value="Unassembled WGS sequence"/>
</dbReference>
<name>A0A376AGB2_9HYPH</name>
<accession>A0A376AGB2</accession>
<organism evidence="2 3">
    <name type="scientific">Ciceribacter selenitireducens ATCC BAA-1503</name>
    <dbReference type="NCBI Taxonomy" id="1336235"/>
    <lineage>
        <taxon>Bacteria</taxon>
        <taxon>Pseudomonadati</taxon>
        <taxon>Pseudomonadota</taxon>
        <taxon>Alphaproteobacteria</taxon>
        <taxon>Hyphomicrobiales</taxon>
        <taxon>Rhizobiaceae</taxon>
        <taxon>Ciceribacter</taxon>
    </lineage>
</organism>
<keyword evidence="3" id="KW-1185">Reference proteome</keyword>
<gene>
    <name evidence="2" type="ORF">RHIZ70_2543</name>
</gene>